<dbReference type="HOGENOM" id="CLU_002755_1_2_6"/>
<dbReference type="PANTHER" id="PTHR32063">
    <property type="match status" value="1"/>
</dbReference>
<feature type="transmembrane region" description="Helical" evidence="1">
    <location>
        <begin position="881"/>
        <end position="904"/>
    </location>
</feature>
<dbReference type="Gene3D" id="3.30.70.1320">
    <property type="entry name" value="Multidrug efflux transporter AcrB pore domain like"/>
    <property type="match status" value="1"/>
</dbReference>
<feature type="transmembrane region" description="Helical" evidence="1">
    <location>
        <begin position="960"/>
        <end position="980"/>
    </location>
</feature>
<accession>R4YQR3</accession>
<sequence length="1050" mass="114645">MNNLIDAALNRSRTVLMLFSLIMTVGIVTMIMIPKESNPDIQVPIVYVSVGHEGISPEDADRLIYKPLETELKSLDGLKEMISTASQGHLSVMLEFYGDINIDQALIDVRERVDTAKKELPRDSDEPLVKEVNVALFPVMIVTLSGDVDESILYTSANRLQEAIETLPGVLGADIVGKREELAEIIVDPARMDNYNLSFAQLATLVGNNNQLVAAGDLDTGAGRFSVKVPGLIEDVNDILNMPVKVVGDDVVKFRDIAVGRLTYKDRQDIARINGKSAVVLEIKKRIGSNIIDTLDQVKYIIEQAEEQLPAGIEISYSQDESKNIKNMLNDLFNNVLVATILVMIIVVGSLGPRSATMVGLAIPGSFLIGILLLDSMGYTLNMVVLFSLILSVGMLVDGAIVVTEYADRRMAEGAHKFHAYSEAAKRMAWPIIASTATTLAVFFPLLFWPGTTGDFMMFLPLTLLFTLSASLLMALIVVPTIGTVIGKSGDHNEASLATMKAAEAGHFDDIPGFTGRYIHYLKLALNRPRQIFMGAVAALFLTFVVYGQSGHGVEFFPDVDSDIGLVDIRARGNLSLEERDQLVAQVERKIFDMAEVESIYTSTFIKTPNDSAPDLIGRIQIELSNWEYRRPADKILSDIEIRTADLAGIIVETQKKAGGPAAGADIQLQITSDSAPDLIKAIGMANKIFQQDPELKDIRDDLPLDGISWELDIDRESASRYGADIATAGSMIRMVTGGLKVGSFRPDYTDDEVDISLRYPTENRTIDQFDSINISTSSGLIPISNFMQRNAVQQVSNLIRIDGKRRYRLLANVTDGVNSTAKIEQLGALLKEEKWADGIDMKFRGDFEKMEETGLFLAKAFFIAIFLMLTILVTQFNSFYHAGLILSAIVLSIVGVLIGLLLLGEPFGVVMSGMGVIALAGIVVNNNIVLIDTFNQLIKEGVPAIDAALRTGAQRLRPVLLTAVTTVLGLIPMVFQWNIDLIHNHVTAGAPSSQWWTQLSTAIAGGLTFATILTLILTPCLLVIGEQKKEKRLAKQQAKQQAIADKAAG</sequence>
<dbReference type="EMBL" id="FO203512">
    <property type="protein sequence ID" value="CCK75598.1"/>
    <property type="molecule type" value="Genomic_DNA"/>
</dbReference>
<dbReference type="Gene3D" id="3.30.70.1440">
    <property type="entry name" value="Multidrug efflux transporter AcrB pore domain"/>
    <property type="match status" value="1"/>
</dbReference>
<dbReference type="STRING" id="698738.OLEAN_C14220"/>
<dbReference type="InterPro" id="IPR027463">
    <property type="entry name" value="AcrB_DN_DC_subdom"/>
</dbReference>
<feature type="transmembrane region" description="Helical" evidence="1">
    <location>
        <begin position="385"/>
        <end position="407"/>
    </location>
</feature>
<feature type="transmembrane region" description="Helical" evidence="1">
    <location>
        <begin position="332"/>
        <end position="351"/>
    </location>
</feature>
<dbReference type="GO" id="GO:0005886">
    <property type="term" value="C:plasma membrane"/>
    <property type="evidence" value="ECO:0007669"/>
    <property type="project" value="TreeGrafter"/>
</dbReference>
<dbReference type="KEGG" id="oai:OLEAN_C14220"/>
<dbReference type="PATRIC" id="fig|698738.3.peg.1472"/>
<dbReference type="Gene3D" id="3.30.70.1430">
    <property type="entry name" value="Multidrug efflux transporter AcrB pore domain"/>
    <property type="match status" value="2"/>
</dbReference>
<feature type="transmembrane region" description="Helical" evidence="1">
    <location>
        <begin position="855"/>
        <end position="874"/>
    </location>
</feature>
<feature type="transmembrane region" description="Helical" evidence="1">
    <location>
        <begin position="358"/>
        <end position="379"/>
    </location>
</feature>
<proteinExistence type="predicted"/>
<dbReference type="Gene3D" id="1.20.1640.10">
    <property type="entry name" value="Multidrug efflux transporter AcrB transmembrane domain"/>
    <property type="match status" value="2"/>
</dbReference>
<feature type="transmembrane region" description="Helical" evidence="1">
    <location>
        <begin position="532"/>
        <end position="550"/>
    </location>
</feature>
<dbReference type="PRINTS" id="PR00702">
    <property type="entry name" value="ACRIFLAVINRP"/>
</dbReference>
<dbReference type="Proteomes" id="UP000032749">
    <property type="component" value="Chromosome"/>
</dbReference>
<dbReference type="SUPFAM" id="SSF82714">
    <property type="entry name" value="Multidrug efflux transporter AcrB TolC docking domain, DN and DC subdomains"/>
    <property type="match status" value="2"/>
</dbReference>
<protein>
    <submittedName>
        <fullName evidence="2">Acriflavin resistance family protein</fullName>
    </submittedName>
</protein>
<keyword evidence="3" id="KW-1185">Reference proteome</keyword>
<keyword evidence="1" id="KW-0472">Membrane</keyword>
<organism evidence="2 3">
    <name type="scientific">Oleispira antarctica RB-8</name>
    <dbReference type="NCBI Taxonomy" id="698738"/>
    <lineage>
        <taxon>Bacteria</taxon>
        <taxon>Pseudomonadati</taxon>
        <taxon>Pseudomonadota</taxon>
        <taxon>Gammaproteobacteria</taxon>
        <taxon>Oceanospirillales</taxon>
        <taxon>Oceanospirillaceae</taxon>
        <taxon>Oleispira</taxon>
    </lineage>
</organism>
<feature type="transmembrane region" description="Helical" evidence="1">
    <location>
        <begin position="428"/>
        <end position="450"/>
    </location>
</feature>
<keyword evidence="1" id="KW-0812">Transmembrane</keyword>
<dbReference type="GO" id="GO:0042910">
    <property type="term" value="F:xenobiotic transmembrane transporter activity"/>
    <property type="evidence" value="ECO:0007669"/>
    <property type="project" value="TreeGrafter"/>
</dbReference>
<name>R4YQR3_OLEAN</name>
<dbReference type="Pfam" id="PF00873">
    <property type="entry name" value="ACR_tran"/>
    <property type="match status" value="1"/>
</dbReference>
<dbReference type="Gene3D" id="3.30.2090.10">
    <property type="entry name" value="Multidrug efflux transporter AcrB TolC docking domain, DN and DC subdomains"/>
    <property type="match status" value="2"/>
</dbReference>
<evidence type="ECO:0000256" key="1">
    <source>
        <dbReference type="SAM" id="Phobius"/>
    </source>
</evidence>
<feature type="transmembrane region" description="Helical" evidence="1">
    <location>
        <begin position="12"/>
        <end position="33"/>
    </location>
</feature>
<dbReference type="OrthoDB" id="5287122at2"/>
<reference evidence="2 3" key="1">
    <citation type="journal article" date="2013" name="Nat. Commun.">
        <title>Genome sequence and functional genomic analysis of the oil-degrading bacterium Oleispira antarctica.</title>
        <authorList>
            <person name="Kube M."/>
            <person name="Chernikova T.N."/>
            <person name="Al-Ramahi Y."/>
            <person name="Beloqui A."/>
            <person name="Lopez-Cortez N."/>
            <person name="Guazzaroni M.E."/>
            <person name="Heipieper H.J."/>
            <person name="Klages S."/>
            <person name="Kotsyurbenko O.R."/>
            <person name="Langer I."/>
            <person name="Nechitaylo T.Y."/>
            <person name="Lunsdorf H."/>
            <person name="Fernandez M."/>
            <person name="Juarez S."/>
            <person name="Ciordia S."/>
            <person name="Singer A."/>
            <person name="Kagan O."/>
            <person name="Egorova O."/>
            <person name="Petit P.A."/>
            <person name="Stogios P."/>
            <person name="Kim Y."/>
            <person name="Tchigvintsev A."/>
            <person name="Flick R."/>
            <person name="Denaro R."/>
            <person name="Genovese M."/>
            <person name="Albar J.P."/>
            <person name="Reva O.N."/>
            <person name="Martinez-Gomariz M."/>
            <person name="Tran H."/>
            <person name="Ferrer M."/>
            <person name="Savchenko A."/>
            <person name="Yakunin A.F."/>
            <person name="Yakimov M.M."/>
            <person name="Golyshina O.V."/>
            <person name="Reinhardt R."/>
            <person name="Golyshin P.N."/>
        </authorList>
    </citation>
    <scope>NUCLEOTIDE SEQUENCE [LARGE SCALE GENOMIC DNA]</scope>
</reference>
<dbReference type="InterPro" id="IPR001036">
    <property type="entry name" value="Acrflvin-R"/>
</dbReference>
<gene>
    <name evidence="2" type="ORF">OLEAN_C14220</name>
</gene>
<evidence type="ECO:0000313" key="2">
    <source>
        <dbReference type="EMBL" id="CCK75598.1"/>
    </source>
</evidence>
<dbReference type="PANTHER" id="PTHR32063:SF0">
    <property type="entry name" value="SWARMING MOTILITY PROTEIN SWRC"/>
    <property type="match status" value="1"/>
</dbReference>
<keyword evidence="1" id="KW-1133">Transmembrane helix</keyword>
<dbReference type="SUPFAM" id="SSF82866">
    <property type="entry name" value="Multidrug efflux transporter AcrB transmembrane domain"/>
    <property type="match status" value="2"/>
</dbReference>
<evidence type="ECO:0000313" key="3">
    <source>
        <dbReference type="Proteomes" id="UP000032749"/>
    </source>
</evidence>
<feature type="transmembrane region" description="Helical" evidence="1">
    <location>
        <begin position="1000"/>
        <end position="1026"/>
    </location>
</feature>
<feature type="transmembrane region" description="Helical" evidence="1">
    <location>
        <begin position="910"/>
        <end position="931"/>
    </location>
</feature>
<dbReference type="SUPFAM" id="SSF82693">
    <property type="entry name" value="Multidrug efflux transporter AcrB pore domain, PN1, PN2, PC1 and PC2 subdomains"/>
    <property type="match status" value="2"/>
</dbReference>
<dbReference type="AlphaFoldDB" id="R4YQR3"/>
<feature type="transmembrane region" description="Helical" evidence="1">
    <location>
        <begin position="456"/>
        <end position="479"/>
    </location>
</feature>